<evidence type="ECO:0000256" key="1">
    <source>
        <dbReference type="ARBA" id="ARBA00000832"/>
    </source>
</evidence>
<accession>A0A177PEV2</accession>
<evidence type="ECO:0000256" key="6">
    <source>
        <dbReference type="ARBA" id="ARBA00020337"/>
    </source>
</evidence>
<comment type="catalytic activity">
    <reaction evidence="1 7">
        <text>6-phospho-D-glucono-1,5-lactone + H2O = 6-phospho-D-gluconate + H(+)</text>
        <dbReference type="Rhea" id="RHEA:12556"/>
        <dbReference type="ChEBI" id="CHEBI:15377"/>
        <dbReference type="ChEBI" id="CHEBI:15378"/>
        <dbReference type="ChEBI" id="CHEBI:57955"/>
        <dbReference type="ChEBI" id="CHEBI:58759"/>
        <dbReference type="EC" id="3.1.1.31"/>
    </reaction>
</comment>
<evidence type="ECO:0000256" key="3">
    <source>
        <dbReference type="ARBA" id="ARBA00004961"/>
    </source>
</evidence>
<proteinExistence type="inferred from homology"/>
<dbReference type="AlphaFoldDB" id="A0A177PEV2"/>
<evidence type="ECO:0000256" key="4">
    <source>
        <dbReference type="ARBA" id="ARBA00010662"/>
    </source>
</evidence>
<dbReference type="InterPro" id="IPR037171">
    <property type="entry name" value="NagB/RpiA_transferase-like"/>
</dbReference>
<organism evidence="9 10">
    <name type="scientific">Methylomonas koyamae</name>
    <dbReference type="NCBI Taxonomy" id="702114"/>
    <lineage>
        <taxon>Bacteria</taxon>
        <taxon>Pseudomonadati</taxon>
        <taxon>Pseudomonadota</taxon>
        <taxon>Gammaproteobacteria</taxon>
        <taxon>Methylococcales</taxon>
        <taxon>Methylococcaceae</taxon>
        <taxon>Methylomonas</taxon>
    </lineage>
</organism>
<dbReference type="EMBL" id="LUUK01000016">
    <property type="protein sequence ID" value="OAI28003.1"/>
    <property type="molecule type" value="Genomic_DNA"/>
</dbReference>
<dbReference type="GO" id="GO:0017057">
    <property type="term" value="F:6-phosphogluconolactonase activity"/>
    <property type="evidence" value="ECO:0007669"/>
    <property type="project" value="UniProtKB-UniRule"/>
</dbReference>
<keyword evidence="7" id="KW-0378">Hydrolase</keyword>
<evidence type="ECO:0000256" key="2">
    <source>
        <dbReference type="ARBA" id="ARBA00002681"/>
    </source>
</evidence>
<name>A0A177PEV2_9GAMM</name>
<dbReference type="GO" id="GO:0005975">
    <property type="term" value="P:carbohydrate metabolic process"/>
    <property type="evidence" value="ECO:0007669"/>
    <property type="project" value="UniProtKB-UniRule"/>
</dbReference>
<evidence type="ECO:0000313" key="10">
    <source>
        <dbReference type="Proteomes" id="UP000077628"/>
    </source>
</evidence>
<evidence type="ECO:0000256" key="5">
    <source>
        <dbReference type="ARBA" id="ARBA00013198"/>
    </source>
</evidence>
<evidence type="ECO:0000259" key="8">
    <source>
        <dbReference type="Pfam" id="PF01182"/>
    </source>
</evidence>
<dbReference type="Gene3D" id="3.40.50.1360">
    <property type="match status" value="1"/>
</dbReference>
<dbReference type="Pfam" id="PF01182">
    <property type="entry name" value="Glucosamine_iso"/>
    <property type="match status" value="1"/>
</dbReference>
<dbReference type="Proteomes" id="UP000077628">
    <property type="component" value="Unassembled WGS sequence"/>
</dbReference>
<dbReference type="PANTHER" id="PTHR11054:SF0">
    <property type="entry name" value="6-PHOSPHOGLUCONOLACTONASE"/>
    <property type="match status" value="1"/>
</dbReference>
<dbReference type="InterPro" id="IPR039104">
    <property type="entry name" value="6PGL"/>
</dbReference>
<dbReference type="InterPro" id="IPR005900">
    <property type="entry name" value="6-phosphogluconolactonase_DevB"/>
</dbReference>
<dbReference type="PANTHER" id="PTHR11054">
    <property type="entry name" value="6-PHOSPHOGLUCONOLACTONASE"/>
    <property type="match status" value="1"/>
</dbReference>
<dbReference type="GO" id="GO:0006098">
    <property type="term" value="P:pentose-phosphate shunt"/>
    <property type="evidence" value="ECO:0007669"/>
    <property type="project" value="UniProtKB-UniPathway"/>
</dbReference>
<dbReference type="CDD" id="cd01400">
    <property type="entry name" value="6PGL"/>
    <property type="match status" value="1"/>
</dbReference>
<reference evidence="10" key="1">
    <citation type="submission" date="2016-03" db="EMBL/GenBank/DDBJ databases">
        <authorList>
            <person name="Heylen K."/>
            <person name="De Vos P."/>
            <person name="Vekeman B."/>
        </authorList>
    </citation>
    <scope>NUCLEOTIDE SEQUENCE [LARGE SCALE GENOMIC DNA]</scope>
    <source>
        <strain evidence="10">R-45383</strain>
    </source>
</reference>
<dbReference type="UniPathway" id="UPA00115">
    <property type="reaction ID" value="UER00409"/>
</dbReference>
<feature type="domain" description="Glucosamine/galactosamine-6-phosphate isomerase" evidence="8">
    <location>
        <begin position="9"/>
        <end position="226"/>
    </location>
</feature>
<keyword evidence="10" id="KW-1185">Reference proteome</keyword>
<dbReference type="SUPFAM" id="SSF100950">
    <property type="entry name" value="NagB/RpiA/CoA transferase-like"/>
    <property type="match status" value="1"/>
</dbReference>
<dbReference type="RefSeq" id="WP_064024299.1">
    <property type="nucleotide sequence ID" value="NZ_LUUK01000016.1"/>
</dbReference>
<evidence type="ECO:0000313" key="9">
    <source>
        <dbReference type="EMBL" id="OAI28003.1"/>
    </source>
</evidence>
<comment type="function">
    <text evidence="2 7">Hydrolysis of 6-phosphogluconolactone to 6-phosphogluconate.</text>
</comment>
<dbReference type="STRING" id="702114.A1355_17850"/>
<dbReference type="EC" id="3.1.1.31" evidence="5 7"/>
<comment type="similarity">
    <text evidence="4 7">Belongs to the glucosamine/galactosamine-6-phosphate isomerase family. 6-phosphogluconolactonase subfamily.</text>
</comment>
<evidence type="ECO:0000256" key="7">
    <source>
        <dbReference type="RuleBase" id="RU365095"/>
    </source>
</evidence>
<sequence>MVREFFFENRTHLLTALSAECQDVLAEGISKHGLATLLVSGGTTPAPLYEALSKADMNWKKIRIGLVDERWVDDQHAASNEALIRRSLLINNAKNVEFVGMKNAAATAAAGQAETETRYRGLPNPFTLAIVGMGADGHTASLFPHAEGLADALREDNDQLTAAITATASDITGPNTERMTLTRNALLNTDRIIILFTGEDKLAIFGKAQQNGPVEDMPIRALLHQDKVPVELYWAP</sequence>
<dbReference type="InterPro" id="IPR006148">
    <property type="entry name" value="Glc/Gal-6P_isomerase"/>
</dbReference>
<comment type="caution">
    <text evidence="9">The sequence shown here is derived from an EMBL/GenBank/DDBJ whole genome shotgun (WGS) entry which is preliminary data.</text>
</comment>
<protein>
    <recommendedName>
        <fullName evidence="6 7">6-phosphogluconolactonase</fullName>
        <shortName evidence="7">6PGL</shortName>
        <ecNumber evidence="5 7">3.1.1.31</ecNumber>
    </recommendedName>
</protein>
<dbReference type="NCBIfam" id="TIGR01198">
    <property type="entry name" value="pgl"/>
    <property type="match status" value="1"/>
</dbReference>
<gene>
    <name evidence="7" type="primary">pgl</name>
    <name evidence="9" type="ORF">A1355_17850</name>
</gene>
<comment type="pathway">
    <text evidence="3 7">Carbohydrate degradation; pentose phosphate pathway; D-ribulose 5-phosphate from D-glucose 6-phosphate (oxidative stage): step 2/3.</text>
</comment>
<dbReference type="OrthoDB" id="9810967at2"/>